<dbReference type="SMART" id="SM00065">
    <property type="entry name" value="GAF"/>
    <property type="match status" value="2"/>
</dbReference>
<dbReference type="InterPro" id="IPR043128">
    <property type="entry name" value="Rev_trsase/Diguanyl_cyclase"/>
</dbReference>
<protein>
    <recommendedName>
        <fullName evidence="2">diguanylate cyclase</fullName>
        <ecNumber evidence="2">2.7.7.65</ecNumber>
    </recommendedName>
</protein>
<keyword evidence="7" id="KW-1185">Reference proteome</keyword>
<dbReference type="CDD" id="cd00130">
    <property type="entry name" value="PAS"/>
    <property type="match status" value="2"/>
</dbReference>
<dbReference type="InterPro" id="IPR029016">
    <property type="entry name" value="GAF-like_dom_sf"/>
</dbReference>
<evidence type="ECO:0000256" key="3">
    <source>
        <dbReference type="ARBA" id="ARBA00034247"/>
    </source>
</evidence>
<dbReference type="PROSITE" id="PS50112">
    <property type="entry name" value="PAS"/>
    <property type="match status" value="1"/>
</dbReference>
<evidence type="ECO:0000256" key="1">
    <source>
        <dbReference type="ARBA" id="ARBA00001946"/>
    </source>
</evidence>
<dbReference type="NCBIfam" id="TIGR00229">
    <property type="entry name" value="sensory_box"/>
    <property type="match status" value="1"/>
</dbReference>
<dbReference type="SUPFAM" id="SSF55785">
    <property type="entry name" value="PYP-like sensor domain (PAS domain)"/>
    <property type="match status" value="2"/>
</dbReference>
<dbReference type="EMBL" id="PIQE01000001">
    <property type="protein sequence ID" value="RUO74752.1"/>
    <property type="molecule type" value="Genomic_DNA"/>
</dbReference>
<dbReference type="SUPFAM" id="SSF55073">
    <property type="entry name" value="Nucleotide cyclase"/>
    <property type="match status" value="1"/>
</dbReference>
<dbReference type="Gene3D" id="3.30.450.20">
    <property type="entry name" value="PAS domain"/>
    <property type="match status" value="2"/>
</dbReference>
<dbReference type="GO" id="GO:0052621">
    <property type="term" value="F:diguanylate cyclase activity"/>
    <property type="evidence" value="ECO:0007669"/>
    <property type="project" value="UniProtKB-EC"/>
</dbReference>
<dbReference type="Pfam" id="PF13185">
    <property type="entry name" value="GAF_2"/>
    <property type="match status" value="1"/>
</dbReference>
<feature type="domain" description="GGDEF" evidence="5">
    <location>
        <begin position="644"/>
        <end position="777"/>
    </location>
</feature>
<dbReference type="FunFam" id="3.30.70.270:FF:000001">
    <property type="entry name" value="Diguanylate cyclase domain protein"/>
    <property type="match status" value="1"/>
</dbReference>
<reference evidence="7" key="1">
    <citation type="journal article" date="2018" name="Front. Microbiol.">
        <title>Genome-Based Analysis Reveals the Taxonomy and Diversity of the Family Idiomarinaceae.</title>
        <authorList>
            <person name="Liu Y."/>
            <person name="Lai Q."/>
            <person name="Shao Z."/>
        </authorList>
    </citation>
    <scope>NUCLEOTIDE SEQUENCE [LARGE SCALE GENOMIC DNA]</scope>
    <source>
        <strain evidence="7">c121</strain>
    </source>
</reference>
<evidence type="ECO:0000259" key="4">
    <source>
        <dbReference type="PROSITE" id="PS50112"/>
    </source>
</evidence>
<organism evidence="6 7">
    <name type="scientific">Pseudidiomarina sediminum</name>
    <dbReference type="NCBI Taxonomy" id="431675"/>
    <lineage>
        <taxon>Bacteria</taxon>
        <taxon>Pseudomonadati</taxon>
        <taxon>Pseudomonadota</taxon>
        <taxon>Gammaproteobacteria</taxon>
        <taxon>Alteromonadales</taxon>
        <taxon>Idiomarinaceae</taxon>
        <taxon>Pseudidiomarina</taxon>
    </lineage>
</organism>
<dbReference type="SMART" id="SM00086">
    <property type="entry name" value="PAC"/>
    <property type="match status" value="1"/>
</dbReference>
<dbReference type="InterPro" id="IPR000014">
    <property type="entry name" value="PAS"/>
</dbReference>
<dbReference type="InterPro" id="IPR003018">
    <property type="entry name" value="GAF"/>
</dbReference>
<dbReference type="InterPro" id="IPR029787">
    <property type="entry name" value="Nucleotide_cyclase"/>
</dbReference>
<dbReference type="Pfam" id="PF01590">
    <property type="entry name" value="GAF"/>
    <property type="match status" value="1"/>
</dbReference>
<sequence length="779" mass="88520">MKQFPVPKNEQARLQLLHDLELLDSAPEPIFDHIVALVRKVFAADAAFISLIDERRQWFKANVGLPFDETPREHAFCSHVVSSGATLVVTDALCDPRFQNNPYVDCKGGIRGYAGAAVTLNEDHHIGTLCVVTQTPRTFTEAEIQQLETLARWVALTIEEHYELANYRAERDLLAQGPMCMVVWRVEPSVGLSYVAENAQRVLGYPSEYLLREDIRYESIVHPEDRGELLTRMQRLIDGHEDALEMDYRVIQPTADGQQIKWVHHFARVDRGAQQEVLRIRGYLTDDSKGKALELELQETNQNFELALTAGELFTWSWLIPTNRLMVSDSWRRRMGYHDRPPGSFDWFTCVHPADQKLLRVAIEQHLKGQTPRFEVRFRMRHHDGHYLWLHSVGRLVEEDTEFGPAKMTGIHHDITSEVEKANYLKQQSSLLKLISYVQHEFMLAKDFRDVCDHALPELMKVTASGVGLVGELAEASVSPTQLKVHGLQLEDDAEHTHTGLEESAASIQVMISGAVAEAALQQGEPQLCHAEVSALDMRLSPELLPRLRNALLLPLHFKQEVVGVLLLGNRDEPYQPHHIELLRPILDTLGTLLHVRRMEEERLVALERLRKMATTDELTGVANRRVFWEAVTSRYDEFMRYNVPMSVAIIDLDHFKQINDTYGHAAGDKVLRQFCEIVKTQLRDLDLLGRLGGEEFAILLPYTVEAEATKALERIRKHLSETPIVLPEQALQITFSAGITQLSPQDTLLDHWLARADEALYRAKALGRNQCVTAPAAD</sequence>
<accession>A0A432ZBK1</accession>
<dbReference type="InterPro" id="IPR035965">
    <property type="entry name" value="PAS-like_dom_sf"/>
</dbReference>
<dbReference type="AlphaFoldDB" id="A0A432ZBK1"/>
<dbReference type="InterPro" id="IPR013655">
    <property type="entry name" value="PAS_fold_3"/>
</dbReference>
<dbReference type="InterPro" id="IPR050469">
    <property type="entry name" value="Diguanylate_Cyclase"/>
</dbReference>
<comment type="caution">
    <text evidence="6">The sequence shown here is derived from an EMBL/GenBank/DDBJ whole genome shotgun (WGS) entry which is preliminary data.</text>
</comment>
<evidence type="ECO:0000313" key="7">
    <source>
        <dbReference type="Proteomes" id="UP000287022"/>
    </source>
</evidence>
<evidence type="ECO:0000259" key="5">
    <source>
        <dbReference type="PROSITE" id="PS50887"/>
    </source>
</evidence>
<dbReference type="Gene3D" id="3.30.450.40">
    <property type="match status" value="2"/>
</dbReference>
<dbReference type="Proteomes" id="UP000287022">
    <property type="component" value="Unassembled WGS sequence"/>
</dbReference>
<dbReference type="EC" id="2.7.7.65" evidence="2"/>
<dbReference type="Pfam" id="PF00990">
    <property type="entry name" value="GGDEF"/>
    <property type="match status" value="1"/>
</dbReference>
<dbReference type="Pfam" id="PF08447">
    <property type="entry name" value="PAS_3"/>
    <property type="match status" value="2"/>
</dbReference>
<dbReference type="SUPFAM" id="SSF55781">
    <property type="entry name" value="GAF domain-like"/>
    <property type="match status" value="2"/>
</dbReference>
<proteinExistence type="predicted"/>
<dbReference type="RefSeq" id="WP_026861409.1">
    <property type="nucleotide sequence ID" value="NZ_PIQE01000001.1"/>
</dbReference>
<dbReference type="Gene3D" id="3.30.70.270">
    <property type="match status" value="1"/>
</dbReference>
<dbReference type="InterPro" id="IPR000160">
    <property type="entry name" value="GGDEF_dom"/>
</dbReference>
<dbReference type="PROSITE" id="PS50887">
    <property type="entry name" value="GGDEF"/>
    <property type="match status" value="1"/>
</dbReference>
<dbReference type="CDD" id="cd01949">
    <property type="entry name" value="GGDEF"/>
    <property type="match status" value="1"/>
</dbReference>
<name>A0A432ZBK1_9GAMM</name>
<feature type="domain" description="PAS" evidence="4">
    <location>
        <begin position="183"/>
        <end position="240"/>
    </location>
</feature>
<comment type="catalytic activity">
    <reaction evidence="3">
        <text>2 GTP = 3',3'-c-di-GMP + 2 diphosphate</text>
        <dbReference type="Rhea" id="RHEA:24898"/>
        <dbReference type="ChEBI" id="CHEBI:33019"/>
        <dbReference type="ChEBI" id="CHEBI:37565"/>
        <dbReference type="ChEBI" id="CHEBI:58805"/>
        <dbReference type="EC" id="2.7.7.65"/>
    </reaction>
</comment>
<dbReference type="PANTHER" id="PTHR45138">
    <property type="entry name" value="REGULATORY COMPONENTS OF SENSORY TRANSDUCTION SYSTEM"/>
    <property type="match status" value="1"/>
</dbReference>
<dbReference type="SMART" id="SM00267">
    <property type="entry name" value="GGDEF"/>
    <property type="match status" value="1"/>
</dbReference>
<dbReference type="STRING" id="1122124.GCA_000423165_00342"/>
<comment type="cofactor">
    <cofactor evidence="1">
        <name>Mg(2+)</name>
        <dbReference type="ChEBI" id="CHEBI:18420"/>
    </cofactor>
</comment>
<gene>
    <name evidence="6" type="ORF">CWI80_05290</name>
</gene>
<dbReference type="PANTHER" id="PTHR45138:SF9">
    <property type="entry name" value="DIGUANYLATE CYCLASE DGCM-RELATED"/>
    <property type="match status" value="1"/>
</dbReference>
<dbReference type="NCBIfam" id="TIGR00254">
    <property type="entry name" value="GGDEF"/>
    <property type="match status" value="1"/>
</dbReference>
<evidence type="ECO:0000256" key="2">
    <source>
        <dbReference type="ARBA" id="ARBA00012528"/>
    </source>
</evidence>
<evidence type="ECO:0000313" key="6">
    <source>
        <dbReference type="EMBL" id="RUO74752.1"/>
    </source>
</evidence>
<dbReference type="InterPro" id="IPR001610">
    <property type="entry name" value="PAC"/>
</dbReference>